<organism evidence="2 3">
    <name type="scientific">Mycoplasma todarodis</name>
    <dbReference type="NCBI Taxonomy" id="1937191"/>
    <lineage>
        <taxon>Bacteria</taxon>
        <taxon>Bacillati</taxon>
        <taxon>Mycoplasmatota</taxon>
        <taxon>Mollicutes</taxon>
        <taxon>Mycoplasmataceae</taxon>
        <taxon>Mycoplasma</taxon>
    </lineage>
</organism>
<gene>
    <name evidence="2" type="ORF">C4B25_00410</name>
</gene>
<dbReference type="OrthoDB" id="9807907at2"/>
<dbReference type="InterPro" id="IPR038475">
    <property type="entry name" value="RecG_C_sf"/>
</dbReference>
<evidence type="ECO:0000313" key="3">
    <source>
        <dbReference type="Proteomes" id="UP000291072"/>
    </source>
</evidence>
<dbReference type="InterPro" id="IPR007421">
    <property type="entry name" value="Schlafen_AlbA_2_dom"/>
</dbReference>
<dbReference type="Gene3D" id="3.30.565.60">
    <property type="match status" value="1"/>
</dbReference>
<comment type="caution">
    <text evidence="2">The sequence shown here is derived from an EMBL/GenBank/DDBJ whole genome shotgun (WGS) entry which is preliminary data.</text>
</comment>
<name>A0A4R0XST5_9MOLU</name>
<keyword evidence="3" id="KW-1185">Reference proteome</keyword>
<accession>A0A4R0XST5</accession>
<protein>
    <recommendedName>
        <fullName evidence="1">Schlafen AlbA-2 domain-containing protein</fullName>
    </recommendedName>
</protein>
<dbReference type="AlphaFoldDB" id="A0A4R0XST5"/>
<dbReference type="RefSeq" id="WP_131613095.1">
    <property type="nucleotide sequence ID" value="NZ_PSZP01000002.1"/>
</dbReference>
<dbReference type="InterPro" id="IPR038461">
    <property type="entry name" value="Schlafen_AlbA_2_dom_sf"/>
</dbReference>
<dbReference type="Pfam" id="PF04326">
    <property type="entry name" value="SLFN_AlbA_2"/>
    <property type="match status" value="1"/>
</dbReference>
<dbReference type="Proteomes" id="UP000291072">
    <property type="component" value="Unassembled WGS sequence"/>
</dbReference>
<reference evidence="2 3" key="1">
    <citation type="submission" date="2018-02" db="EMBL/GenBank/DDBJ databases">
        <title>Mycoplasma marinum and Mycoplasma todarodis sp. nov., moderately halophilic and psychrotolerant mycoplasmas isolated from cephalopods.</title>
        <authorList>
            <person name="Viver T."/>
        </authorList>
    </citation>
    <scope>NUCLEOTIDE SEQUENCE [LARGE SCALE GENOMIC DNA]</scope>
    <source>
        <strain evidence="2 3">5H</strain>
    </source>
</reference>
<feature type="domain" description="Schlafen AlbA-2" evidence="1">
    <location>
        <begin position="8"/>
        <end position="113"/>
    </location>
</feature>
<proteinExistence type="predicted"/>
<evidence type="ECO:0000313" key="2">
    <source>
        <dbReference type="EMBL" id="TCG11952.1"/>
    </source>
</evidence>
<evidence type="ECO:0000259" key="1">
    <source>
        <dbReference type="Pfam" id="PF04326"/>
    </source>
</evidence>
<sequence length="350" mass="40110">MIKIKKPEGQTIEYKRDFQSQYKKELFAMLNSAELGTEVTLYIGVNDDGTLNDDYKPKDPSEIQDLFIAIFQENGIEHSIENLSNGGVAINAISNKTLLLYKGKIYNRSGSTTSIIKEGQYKKIITDKEIELLTPTKNKYDISNFSKLEEFLANKGIDESIIEFLEGSVCVMTKKDKITTTLANFVSDDSNLSVDINGVKHTGPIFELIELCIRKLLSNANIKNISKDRTTRKTIIEENPNVPEIIREMVSNLFSHSRFKLMNGENVLWIKFKEFEFTCINFHINQMMQSQIERGALPVITLNQPLVNLLRRLRLTETRGIGFKTFQENQKYITYNITSNQFKITYKGDL</sequence>
<dbReference type="EMBL" id="PSZP01000002">
    <property type="protein sequence ID" value="TCG11952.1"/>
    <property type="molecule type" value="Genomic_DNA"/>
</dbReference>
<dbReference type="Gene3D" id="3.30.950.30">
    <property type="entry name" value="Schlafen, AAA domain"/>
    <property type="match status" value="1"/>
</dbReference>